<sequence length="88" mass="9561">MDFEMADLSFEHVQSVQDAQAAHGESSHELVEGNLKEEGVLEAPTHEAFGERVLSPLKKLSPRASLKKLSPSKAIRKALNHVRASVGS</sequence>
<proteinExistence type="predicted"/>
<dbReference type="EMBL" id="JABFUD020000001">
    <property type="protein sequence ID" value="KAI5084215.1"/>
    <property type="molecule type" value="Genomic_DNA"/>
</dbReference>
<dbReference type="AlphaFoldDB" id="A0A9D4VDU9"/>
<comment type="caution">
    <text evidence="1">The sequence shown here is derived from an EMBL/GenBank/DDBJ whole genome shotgun (WGS) entry which is preliminary data.</text>
</comment>
<evidence type="ECO:0000313" key="2">
    <source>
        <dbReference type="Proteomes" id="UP000886520"/>
    </source>
</evidence>
<name>A0A9D4VDU9_ADICA</name>
<dbReference type="Proteomes" id="UP000886520">
    <property type="component" value="Chromosome 1"/>
</dbReference>
<dbReference type="OrthoDB" id="1978626at2759"/>
<evidence type="ECO:0000313" key="1">
    <source>
        <dbReference type="EMBL" id="KAI5084215.1"/>
    </source>
</evidence>
<accession>A0A9D4VDU9</accession>
<keyword evidence="2" id="KW-1185">Reference proteome</keyword>
<reference evidence="1" key="1">
    <citation type="submission" date="2021-01" db="EMBL/GenBank/DDBJ databases">
        <title>Adiantum capillus-veneris genome.</title>
        <authorList>
            <person name="Fang Y."/>
            <person name="Liao Q."/>
        </authorList>
    </citation>
    <scope>NUCLEOTIDE SEQUENCE</scope>
    <source>
        <strain evidence="1">H3</strain>
        <tissue evidence="1">Leaf</tissue>
    </source>
</reference>
<protein>
    <submittedName>
        <fullName evidence="1">Uncharacterized protein</fullName>
    </submittedName>
</protein>
<organism evidence="1 2">
    <name type="scientific">Adiantum capillus-veneris</name>
    <name type="common">Maidenhair fern</name>
    <dbReference type="NCBI Taxonomy" id="13818"/>
    <lineage>
        <taxon>Eukaryota</taxon>
        <taxon>Viridiplantae</taxon>
        <taxon>Streptophyta</taxon>
        <taxon>Embryophyta</taxon>
        <taxon>Tracheophyta</taxon>
        <taxon>Polypodiopsida</taxon>
        <taxon>Polypodiidae</taxon>
        <taxon>Polypodiales</taxon>
        <taxon>Pteridineae</taxon>
        <taxon>Pteridaceae</taxon>
        <taxon>Vittarioideae</taxon>
        <taxon>Adiantum</taxon>
    </lineage>
</organism>
<gene>
    <name evidence="1" type="ORF">GOP47_0000384</name>
</gene>